<dbReference type="AlphaFoldDB" id="A0A9P8YC48"/>
<organism evidence="1 2">
    <name type="scientific">Microdochium trichocladiopsis</name>
    <dbReference type="NCBI Taxonomy" id="1682393"/>
    <lineage>
        <taxon>Eukaryota</taxon>
        <taxon>Fungi</taxon>
        <taxon>Dikarya</taxon>
        <taxon>Ascomycota</taxon>
        <taxon>Pezizomycotina</taxon>
        <taxon>Sordariomycetes</taxon>
        <taxon>Xylariomycetidae</taxon>
        <taxon>Xylariales</taxon>
        <taxon>Microdochiaceae</taxon>
        <taxon>Microdochium</taxon>
    </lineage>
</organism>
<dbReference type="EMBL" id="JAGTJQ010000003">
    <property type="protein sequence ID" value="KAH7035334.1"/>
    <property type="molecule type" value="Genomic_DNA"/>
</dbReference>
<evidence type="ECO:0000313" key="2">
    <source>
        <dbReference type="Proteomes" id="UP000756346"/>
    </source>
</evidence>
<comment type="caution">
    <text evidence="1">The sequence shown here is derived from an EMBL/GenBank/DDBJ whole genome shotgun (WGS) entry which is preliminary data.</text>
</comment>
<dbReference type="GeneID" id="70186082"/>
<accession>A0A9P8YC48</accession>
<keyword evidence="2" id="KW-1185">Reference proteome</keyword>
<name>A0A9P8YC48_9PEZI</name>
<protein>
    <submittedName>
        <fullName evidence="1">Uncharacterized protein</fullName>
    </submittedName>
</protein>
<gene>
    <name evidence="1" type="ORF">B0I36DRAFT_347132</name>
</gene>
<reference evidence="1" key="1">
    <citation type="journal article" date="2021" name="Nat. Commun.">
        <title>Genetic determinants of endophytism in the Arabidopsis root mycobiome.</title>
        <authorList>
            <person name="Mesny F."/>
            <person name="Miyauchi S."/>
            <person name="Thiergart T."/>
            <person name="Pickel B."/>
            <person name="Atanasova L."/>
            <person name="Karlsson M."/>
            <person name="Huettel B."/>
            <person name="Barry K.W."/>
            <person name="Haridas S."/>
            <person name="Chen C."/>
            <person name="Bauer D."/>
            <person name="Andreopoulos W."/>
            <person name="Pangilinan J."/>
            <person name="LaButti K."/>
            <person name="Riley R."/>
            <person name="Lipzen A."/>
            <person name="Clum A."/>
            <person name="Drula E."/>
            <person name="Henrissat B."/>
            <person name="Kohler A."/>
            <person name="Grigoriev I.V."/>
            <person name="Martin F.M."/>
            <person name="Hacquard S."/>
        </authorList>
    </citation>
    <scope>NUCLEOTIDE SEQUENCE</scope>
    <source>
        <strain evidence="1">MPI-CAGE-CH-0230</strain>
    </source>
</reference>
<proteinExistence type="predicted"/>
<dbReference type="Proteomes" id="UP000756346">
    <property type="component" value="Unassembled WGS sequence"/>
</dbReference>
<sequence length="126" mass="13539">MCRWIFLGNLASPAQASGHSRPDAQGFLLAALGDPGSPGGQGLPLRGLAADTLGNADDCFLQGTRFAMQGSTMRSQRSPAILQPALQPTRHARAQIQQGPWEWHSAMSLCCAVDNAYLKVLMSKYR</sequence>
<dbReference type="RefSeq" id="XP_046015427.1">
    <property type="nucleotide sequence ID" value="XM_046156536.1"/>
</dbReference>
<evidence type="ECO:0000313" key="1">
    <source>
        <dbReference type="EMBL" id="KAH7035334.1"/>
    </source>
</evidence>